<keyword evidence="1" id="KW-0175">Coiled coil</keyword>
<name>A0A178SJW8_ECOLX</name>
<evidence type="ECO:0000313" key="3">
    <source>
        <dbReference type="EMBL" id="HAG5771736.1"/>
    </source>
</evidence>
<evidence type="ECO:0008006" key="5">
    <source>
        <dbReference type="Google" id="ProtNLM"/>
    </source>
</evidence>
<gene>
    <name evidence="2" type="ORF">E2863_05254</name>
    <name evidence="3" type="ORF">GGB84_003460</name>
</gene>
<evidence type="ECO:0000313" key="2">
    <source>
        <dbReference type="EMBL" id="BBF56659.1"/>
    </source>
</evidence>
<proteinExistence type="predicted"/>
<evidence type="ECO:0000313" key="4">
    <source>
        <dbReference type="Proteomes" id="UP000281900"/>
    </source>
</evidence>
<dbReference type="EMBL" id="AP018802">
    <property type="protein sequence ID" value="BBF56659.1"/>
    <property type="molecule type" value="Genomic_DNA"/>
</dbReference>
<evidence type="ECO:0000256" key="1">
    <source>
        <dbReference type="SAM" id="Coils"/>
    </source>
</evidence>
<protein>
    <recommendedName>
        <fullName evidence="5">Ead/Ea22-like family protein</fullName>
    </recommendedName>
</protein>
<feature type="coiled-coil region" evidence="1">
    <location>
        <begin position="93"/>
        <end position="127"/>
    </location>
</feature>
<dbReference type="RefSeq" id="WP_000672528.1">
    <property type="nucleotide sequence ID" value="NZ_AP018802.1"/>
</dbReference>
<reference evidence="3" key="3">
    <citation type="submission" date="2020-02" db="EMBL/GenBank/DDBJ databases">
        <authorList>
            <consortium name="NCBI Pathogen Detection Project"/>
        </authorList>
    </citation>
    <scope>NUCLEOTIDE SEQUENCE</scope>
    <source>
        <strain evidence="3">1839</strain>
    </source>
</reference>
<reference evidence="2 4" key="2">
    <citation type="submission" date="2018-07" db="EMBL/GenBank/DDBJ databases">
        <title>Genomic analysis of colistin resistant EHEC isolated from cattle in Japan.</title>
        <authorList>
            <person name="Kusumoto M."/>
            <person name="Misumi W."/>
            <person name="Ogura Y."/>
            <person name="Hayashi T."/>
            <person name="Akiba M."/>
        </authorList>
    </citation>
    <scope>NUCLEOTIDE SEQUENCE [LARGE SCALE GENOMIC DNA]</scope>
    <source>
        <strain evidence="2 4">E2863</strain>
    </source>
</reference>
<sequence>MKFSKFSELVNRILSNNHSHRRDMDVTIVVHSPGSIGSTPSVEVQSIHAGFDWDSGKVLIFPSQPLTTLTPEQITDITDSVRKGQSWHAYQEYKKHQEQLEKLSIELDAAKQRIAELEGNRTALAVENELARKAVQAFCDVVGDNTEVIAEVVGRDGVLVILEAMKATGNMPATDAFLAEVRAQGVDAAIEAAKNLVAQEYEYKDFKAAQSDCCMHPGSDLVGKVEMTEWLVDFAAQLRKGGNQ</sequence>
<dbReference type="AlphaFoldDB" id="A0A178SJW8"/>
<dbReference type="Proteomes" id="UP000281900">
    <property type="component" value="Chromosome"/>
</dbReference>
<accession>A0A178SJW8</accession>
<organism evidence="3">
    <name type="scientific">Escherichia coli</name>
    <dbReference type="NCBI Taxonomy" id="562"/>
    <lineage>
        <taxon>Bacteria</taxon>
        <taxon>Pseudomonadati</taxon>
        <taxon>Pseudomonadota</taxon>
        <taxon>Gammaproteobacteria</taxon>
        <taxon>Enterobacterales</taxon>
        <taxon>Enterobacteriaceae</taxon>
        <taxon>Escherichia</taxon>
    </lineage>
</organism>
<reference evidence="3" key="1">
    <citation type="journal article" date="2018" name="Genome Biol.">
        <title>SKESA: strategic k-mer extension for scrupulous assemblies.</title>
        <authorList>
            <person name="Souvorov A."/>
            <person name="Agarwala R."/>
            <person name="Lipman D.J."/>
        </authorList>
    </citation>
    <scope>NUCLEOTIDE SEQUENCE [LARGE SCALE GENOMIC DNA]</scope>
    <source>
        <strain evidence="3">1839</strain>
    </source>
</reference>
<dbReference type="EMBL" id="DAAYTU010000022">
    <property type="protein sequence ID" value="HAG5771736.1"/>
    <property type="molecule type" value="Genomic_DNA"/>
</dbReference>